<dbReference type="AlphaFoldDB" id="A0A6J7NRI1"/>
<dbReference type="InterPro" id="IPR011009">
    <property type="entry name" value="Kinase-like_dom_sf"/>
</dbReference>
<gene>
    <name evidence="2" type="ORF">UFOPK4000_00789</name>
</gene>
<protein>
    <submittedName>
        <fullName evidence="2">Unannotated protein</fullName>
    </submittedName>
</protein>
<dbReference type="Gene3D" id="3.90.1200.10">
    <property type="match status" value="1"/>
</dbReference>
<feature type="domain" description="Protein kinase" evidence="1">
    <location>
        <begin position="4"/>
        <end position="327"/>
    </location>
</feature>
<evidence type="ECO:0000259" key="1">
    <source>
        <dbReference type="PROSITE" id="PS50011"/>
    </source>
</evidence>
<dbReference type="InterPro" id="IPR004119">
    <property type="entry name" value="EcKL"/>
</dbReference>
<name>A0A6J7NRI1_9ZZZZ</name>
<proteinExistence type="predicted"/>
<dbReference type="SUPFAM" id="SSF56112">
    <property type="entry name" value="Protein kinase-like (PK-like)"/>
    <property type="match status" value="1"/>
</dbReference>
<evidence type="ECO:0000313" key="2">
    <source>
        <dbReference type="EMBL" id="CAB4992584.1"/>
    </source>
</evidence>
<dbReference type="PANTHER" id="PTHR11012:SF30">
    <property type="entry name" value="PROTEIN KINASE-LIKE DOMAIN-CONTAINING"/>
    <property type="match status" value="1"/>
</dbReference>
<dbReference type="InterPro" id="IPR015897">
    <property type="entry name" value="CHK_kinase-like"/>
</dbReference>
<reference evidence="2" key="1">
    <citation type="submission" date="2020-05" db="EMBL/GenBank/DDBJ databases">
        <authorList>
            <person name="Chiriac C."/>
            <person name="Salcher M."/>
            <person name="Ghai R."/>
            <person name="Kavagutti S V."/>
        </authorList>
    </citation>
    <scope>NUCLEOTIDE SEQUENCE</scope>
</reference>
<dbReference type="SMART" id="SM00587">
    <property type="entry name" value="CHK"/>
    <property type="match status" value="1"/>
</dbReference>
<dbReference type="Pfam" id="PF02958">
    <property type="entry name" value="EcKL"/>
    <property type="match status" value="1"/>
</dbReference>
<organism evidence="2">
    <name type="scientific">freshwater metagenome</name>
    <dbReference type="NCBI Taxonomy" id="449393"/>
    <lineage>
        <taxon>unclassified sequences</taxon>
        <taxon>metagenomes</taxon>
        <taxon>ecological metagenomes</taxon>
    </lineage>
</organism>
<dbReference type="InterPro" id="IPR000719">
    <property type="entry name" value="Prot_kinase_dom"/>
</dbReference>
<sequence length="327" mass="36224">MLQIESVAPIGTGQMAESYRVTFAPGTHGQLSNSVVVKVPSQSESSRGASRVTRCYELETSFYATLQSKVGVHAPDCLHVWYDATDDDFVLVLEDIVGAAQGDQLQGATTQQASAAVEQLVALHASLWDSPVLDTITWANRHSFEGAAGTRDLLRKVFDGFALRFADLVQPEVMQLGKKFVQQIDGYDAAFPKNQTIIHRDFRLDNLLFSATDPASVKVVDWQTVAIGPGALDLGYFIGASFPTQQRRECEEQLVRQYHEGITRAGVQLSWQDLWDQYRLFATSGYIMAIVASMLVKQTERGDAMFAAMANRHGQQMIDLNTIELFH</sequence>
<accession>A0A6J7NRI1</accession>
<dbReference type="EMBL" id="CAFBOT010000137">
    <property type="protein sequence ID" value="CAB4992584.1"/>
    <property type="molecule type" value="Genomic_DNA"/>
</dbReference>
<dbReference type="PANTHER" id="PTHR11012">
    <property type="entry name" value="PROTEIN KINASE-LIKE DOMAIN-CONTAINING"/>
    <property type="match status" value="1"/>
</dbReference>
<dbReference type="PROSITE" id="PS50011">
    <property type="entry name" value="PROTEIN_KINASE_DOM"/>
    <property type="match status" value="1"/>
</dbReference>
<dbReference type="GO" id="GO:0005524">
    <property type="term" value="F:ATP binding"/>
    <property type="evidence" value="ECO:0007669"/>
    <property type="project" value="InterPro"/>
</dbReference>
<dbReference type="GO" id="GO:0004672">
    <property type="term" value="F:protein kinase activity"/>
    <property type="evidence" value="ECO:0007669"/>
    <property type="project" value="InterPro"/>
</dbReference>